<feature type="transmembrane region" description="Helical" evidence="7">
    <location>
        <begin position="127"/>
        <end position="150"/>
    </location>
</feature>
<dbReference type="Pfam" id="PF00950">
    <property type="entry name" value="ABC-3"/>
    <property type="match status" value="1"/>
</dbReference>
<dbReference type="EMBL" id="CP007389">
    <property type="protein sequence ID" value="APT73476.1"/>
    <property type="molecule type" value="Genomic_DNA"/>
</dbReference>
<feature type="transmembrane region" description="Helical" evidence="7">
    <location>
        <begin position="171"/>
        <end position="189"/>
    </location>
</feature>
<dbReference type="InterPro" id="IPR037294">
    <property type="entry name" value="ABC_BtuC-like"/>
</dbReference>
<evidence type="ECO:0000256" key="1">
    <source>
        <dbReference type="ARBA" id="ARBA00004141"/>
    </source>
</evidence>
<evidence type="ECO:0000256" key="3">
    <source>
        <dbReference type="ARBA" id="ARBA00022692"/>
    </source>
</evidence>
<dbReference type="InterPro" id="IPR001626">
    <property type="entry name" value="ABC_TroCD"/>
</dbReference>
<keyword evidence="3 6" id="KW-0812">Transmembrane</keyword>
<keyword evidence="4 7" id="KW-1133">Transmembrane helix</keyword>
<protein>
    <submittedName>
        <fullName evidence="8">Metal ABC transporter permease</fullName>
    </submittedName>
</protein>
<dbReference type="PANTHER" id="PTHR30477:SF0">
    <property type="entry name" value="METAL TRANSPORT SYSTEM MEMBRANE PROTEIN TM_0125-RELATED"/>
    <property type="match status" value="1"/>
</dbReference>
<feature type="transmembrane region" description="Helical" evidence="7">
    <location>
        <begin position="219"/>
        <end position="241"/>
    </location>
</feature>
<organism evidence="8 9">
    <name type="scientific">Thermosipho melanesiensis</name>
    <dbReference type="NCBI Taxonomy" id="46541"/>
    <lineage>
        <taxon>Bacteria</taxon>
        <taxon>Thermotogati</taxon>
        <taxon>Thermotogota</taxon>
        <taxon>Thermotogae</taxon>
        <taxon>Thermotogales</taxon>
        <taxon>Fervidobacteriaceae</taxon>
        <taxon>Thermosipho</taxon>
    </lineage>
</organism>
<feature type="transmembrane region" description="Helical" evidence="7">
    <location>
        <begin position="64"/>
        <end position="82"/>
    </location>
</feature>
<keyword evidence="6" id="KW-0813">Transport</keyword>
<proteinExistence type="inferred from homology"/>
<feature type="transmembrane region" description="Helical" evidence="7">
    <location>
        <begin position="12"/>
        <end position="32"/>
    </location>
</feature>
<evidence type="ECO:0000256" key="6">
    <source>
        <dbReference type="RuleBase" id="RU003943"/>
    </source>
</evidence>
<evidence type="ECO:0000313" key="9">
    <source>
        <dbReference type="Proteomes" id="UP000185490"/>
    </source>
</evidence>
<comment type="similarity">
    <text evidence="2 6">Belongs to the ABC-3 integral membrane protein family.</text>
</comment>
<evidence type="ECO:0000256" key="5">
    <source>
        <dbReference type="ARBA" id="ARBA00023136"/>
    </source>
</evidence>
<sequence>MNMEIFELEFLRIALIATIFAAISSAIISPVVVFKKMEFIGDGTAHAAFAGLAFAFLFGIDYRLIAILTALLFSFLISYFTNKRNIHENSAIGMLLPVFMSIGVILLSKSNTYAQDISSYLFGDILLVNYIDIYFLIFVILSEILLFFIFRKEILYFLADEKMANFYGVKTNLLRIILLGIISITVVSVVKISGVILLGALLIVPGLVAKKFSKSYKSVYFISISFNVIVSFIGFYIAYIFDIAPGPSIVIVSFTTFLILSSIN</sequence>
<evidence type="ECO:0000256" key="7">
    <source>
        <dbReference type="SAM" id="Phobius"/>
    </source>
</evidence>
<evidence type="ECO:0000313" key="8">
    <source>
        <dbReference type="EMBL" id="APT73476.1"/>
    </source>
</evidence>
<evidence type="ECO:0000256" key="2">
    <source>
        <dbReference type="ARBA" id="ARBA00008034"/>
    </source>
</evidence>
<feature type="transmembrane region" description="Helical" evidence="7">
    <location>
        <begin position="247"/>
        <end position="263"/>
    </location>
</feature>
<feature type="transmembrane region" description="Helical" evidence="7">
    <location>
        <begin position="89"/>
        <end position="107"/>
    </location>
</feature>
<keyword evidence="9" id="KW-1185">Reference proteome</keyword>
<comment type="subcellular location">
    <subcellularLocation>
        <location evidence="6">Cell membrane</location>
        <topology evidence="6">Multi-pass membrane protein</topology>
    </subcellularLocation>
    <subcellularLocation>
        <location evidence="1">Membrane</location>
        <topology evidence="1">Multi-pass membrane protein</topology>
    </subcellularLocation>
</comment>
<gene>
    <name evidence="8" type="ORF">BW47_02365</name>
</gene>
<name>A0ABM6GDD9_9BACT</name>
<dbReference type="PANTHER" id="PTHR30477">
    <property type="entry name" value="ABC-TRANSPORTER METAL-BINDING PROTEIN"/>
    <property type="match status" value="1"/>
</dbReference>
<dbReference type="Gene3D" id="1.10.3470.10">
    <property type="entry name" value="ABC transporter involved in vitamin B12 uptake, BtuC"/>
    <property type="match status" value="1"/>
</dbReference>
<accession>A0ABM6GDD9</accession>
<reference evidence="8 9" key="1">
    <citation type="submission" date="2014-02" db="EMBL/GenBank/DDBJ databases">
        <title>Diversity of Thermotogales isolates from hydrothermal vents.</title>
        <authorList>
            <person name="Haverkamp T.H.A."/>
            <person name="Lossouarn J."/>
            <person name="Geslin C."/>
            <person name="Nesbo C.L."/>
        </authorList>
    </citation>
    <scope>NUCLEOTIDE SEQUENCE [LARGE SCALE GENOMIC DNA]</scope>
    <source>
        <strain evidence="8 9">431</strain>
    </source>
</reference>
<dbReference type="Proteomes" id="UP000185490">
    <property type="component" value="Chromosome"/>
</dbReference>
<evidence type="ECO:0000256" key="4">
    <source>
        <dbReference type="ARBA" id="ARBA00022989"/>
    </source>
</evidence>
<keyword evidence="5 7" id="KW-0472">Membrane</keyword>
<dbReference type="SUPFAM" id="SSF81345">
    <property type="entry name" value="ABC transporter involved in vitamin B12 uptake, BtuC"/>
    <property type="match status" value="1"/>
</dbReference>